<dbReference type="InterPro" id="IPR023346">
    <property type="entry name" value="Lysozyme-like_dom_sf"/>
</dbReference>
<dbReference type="STRING" id="1802610.A2W32_02745"/>
<dbReference type="InterPro" id="IPR008258">
    <property type="entry name" value="Transglycosylase_SLT_dom_1"/>
</dbReference>
<evidence type="ECO:0000313" key="3">
    <source>
        <dbReference type="Proteomes" id="UP000177371"/>
    </source>
</evidence>
<dbReference type="Pfam" id="PF01464">
    <property type="entry name" value="SLT"/>
    <property type="match status" value="1"/>
</dbReference>
<protein>
    <recommendedName>
        <fullName evidence="1">Transglycosylase SLT domain-containing protein</fullName>
    </recommendedName>
</protein>
<organism evidence="2 3">
    <name type="scientific">candidate division WWE3 bacterium RBG_16_37_10</name>
    <dbReference type="NCBI Taxonomy" id="1802610"/>
    <lineage>
        <taxon>Bacteria</taxon>
        <taxon>Katanobacteria</taxon>
    </lineage>
</organism>
<dbReference type="EMBL" id="MEUT01000013">
    <property type="protein sequence ID" value="OGC51724.1"/>
    <property type="molecule type" value="Genomic_DNA"/>
</dbReference>
<feature type="domain" description="Transglycosylase SLT" evidence="1">
    <location>
        <begin position="108"/>
        <end position="207"/>
    </location>
</feature>
<dbReference type="SUPFAM" id="SSF53955">
    <property type="entry name" value="Lysozyme-like"/>
    <property type="match status" value="1"/>
</dbReference>
<sequence length="232" mass="26416">MPDKKLQNLISQKELLIAEIKEKYPEAYHWFQANGIDLNNIHKYAQQISLALLLFTSVTLTPLTHKKVEDIITIPEEPVTKIVEVTELVGLNEEVRAKLIWERYGHIIKRTSQKYDVDSKVIFATIMTESNGNTYAKRSEPQINDASYGLGQILFGTAKGLGYNGKPEGLYDPETNIDLIGKYHRRTVEKYGELNVNQLVTAYNAGNPYGSPYPGHLVKFNNWFNKLNDLMV</sequence>
<reference evidence="2 3" key="1">
    <citation type="journal article" date="2016" name="Nat. Commun.">
        <title>Thousands of microbial genomes shed light on interconnected biogeochemical processes in an aquifer system.</title>
        <authorList>
            <person name="Anantharaman K."/>
            <person name="Brown C.T."/>
            <person name="Hug L.A."/>
            <person name="Sharon I."/>
            <person name="Castelle C.J."/>
            <person name="Probst A.J."/>
            <person name="Thomas B.C."/>
            <person name="Singh A."/>
            <person name="Wilkins M.J."/>
            <person name="Karaoz U."/>
            <person name="Brodie E.L."/>
            <person name="Williams K.H."/>
            <person name="Hubbard S.S."/>
            <person name="Banfield J.F."/>
        </authorList>
    </citation>
    <scope>NUCLEOTIDE SEQUENCE [LARGE SCALE GENOMIC DNA]</scope>
</reference>
<proteinExistence type="predicted"/>
<dbReference type="Gene3D" id="1.10.530.10">
    <property type="match status" value="1"/>
</dbReference>
<dbReference type="AlphaFoldDB" id="A0A1F4V3C7"/>
<name>A0A1F4V3C7_UNCKA</name>
<dbReference type="Proteomes" id="UP000177371">
    <property type="component" value="Unassembled WGS sequence"/>
</dbReference>
<comment type="caution">
    <text evidence="2">The sequence shown here is derived from an EMBL/GenBank/DDBJ whole genome shotgun (WGS) entry which is preliminary data.</text>
</comment>
<accession>A0A1F4V3C7</accession>
<gene>
    <name evidence="2" type="ORF">A2W32_02745</name>
</gene>
<evidence type="ECO:0000313" key="2">
    <source>
        <dbReference type="EMBL" id="OGC51724.1"/>
    </source>
</evidence>
<evidence type="ECO:0000259" key="1">
    <source>
        <dbReference type="Pfam" id="PF01464"/>
    </source>
</evidence>